<feature type="binding site" evidence="8">
    <location>
        <position position="380"/>
    </location>
    <ligand>
        <name>Ca(2+)</name>
        <dbReference type="ChEBI" id="CHEBI:29108"/>
        <label>1</label>
    </ligand>
</feature>
<evidence type="ECO:0000313" key="14">
    <source>
        <dbReference type="Proteomes" id="UP001497497"/>
    </source>
</evidence>
<reference evidence="13 14" key="1">
    <citation type="submission" date="2024-04" db="EMBL/GenBank/DDBJ databases">
        <authorList>
            <consortium name="Genoscope - CEA"/>
            <person name="William W."/>
        </authorList>
    </citation>
    <scope>NUCLEOTIDE SEQUENCE [LARGE SCALE GENOMIC DNA]</scope>
</reference>
<evidence type="ECO:0000256" key="11">
    <source>
        <dbReference type="SAM" id="SignalP"/>
    </source>
</evidence>
<dbReference type="Gene3D" id="3.40.390.10">
    <property type="entry name" value="Collagenase (Catalytic Domain)"/>
    <property type="match status" value="1"/>
</dbReference>
<comment type="cofactor">
    <cofactor evidence="8">
        <name>Ca(2+)</name>
        <dbReference type="ChEBI" id="CHEBI:29108"/>
    </cofactor>
    <text evidence="8">Can bind about 5 Ca(2+) ions per subunit.</text>
</comment>
<dbReference type="PROSITE" id="PS51642">
    <property type="entry name" value="HEMOPEXIN_2"/>
    <property type="match status" value="4"/>
</dbReference>
<dbReference type="GO" id="GO:0030574">
    <property type="term" value="P:collagen catabolic process"/>
    <property type="evidence" value="ECO:0007669"/>
    <property type="project" value="TreeGrafter"/>
</dbReference>
<evidence type="ECO:0000256" key="6">
    <source>
        <dbReference type="ARBA" id="ARBA00023049"/>
    </source>
</evidence>
<feature type="repeat" description="Hemopexin" evidence="9">
    <location>
        <begin position="577"/>
        <end position="628"/>
    </location>
</feature>
<dbReference type="SUPFAM" id="SSF50923">
    <property type="entry name" value="Hemopexin-like domain"/>
    <property type="match status" value="1"/>
</dbReference>
<feature type="region of interest" description="Disordered" evidence="10">
    <location>
        <begin position="131"/>
        <end position="196"/>
    </location>
</feature>
<feature type="binding site" evidence="8">
    <location>
        <position position="382"/>
    </location>
    <ligand>
        <name>Ca(2+)</name>
        <dbReference type="ChEBI" id="CHEBI:29108"/>
        <label>1</label>
    </ligand>
</feature>
<keyword evidence="6" id="KW-0482">Metalloprotease</keyword>
<feature type="chain" id="PRO_5043954332" description="Peptidase metallopeptidase domain-containing protein" evidence="11">
    <location>
        <begin position="24"/>
        <end position="697"/>
    </location>
</feature>
<feature type="binding site" evidence="8">
    <location>
        <position position="641"/>
    </location>
    <ligand>
        <name>Ca(2+)</name>
        <dbReference type="ChEBI" id="CHEBI:29108"/>
        <label>5</label>
    </ligand>
</feature>
<protein>
    <recommendedName>
        <fullName evidence="12">Peptidase metallopeptidase domain-containing protein</fullName>
    </recommendedName>
</protein>
<feature type="repeat" description="Hemopexin" evidence="9">
    <location>
        <begin position="515"/>
        <end position="569"/>
    </location>
</feature>
<feature type="repeat" description="Hemopexin" evidence="9">
    <location>
        <begin position="635"/>
        <end position="680"/>
    </location>
</feature>
<feature type="binding site" evidence="8">
    <location>
        <position position="406"/>
    </location>
    <ligand>
        <name>Zn(2+)</name>
        <dbReference type="ChEBI" id="CHEBI:29105"/>
        <label>2</label>
        <note>catalytic</note>
    </ligand>
</feature>
<dbReference type="SMART" id="SM00120">
    <property type="entry name" value="HX"/>
    <property type="match status" value="4"/>
</dbReference>
<keyword evidence="14" id="KW-1185">Reference proteome</keyword>
<dbReference type="GO" id="GO:0031012">
    <property type="term" value="C:extracellular matrix"/>
    <property type="evidence" value="ECO:0007669"/>
    <property type="project" value="InterPro"/>
</dbReference>
<dbReference type="Proteomes" id="UP001497497">
    <property type="component" value="Unassembled WGS sequence"/>
</dbReference>
<evidence type="ECO:0000256" key="5">
    <source>
        <dbReference type="ARBA" id="ARBA00022833"/>
    </source>
</evidence>
<feature type="repeat" description="Hemopexin" evidence="9">
    <location>
        <begin position="459"/>
        <end position="514"/>
    </location>
</feature>
<dbReference type="Gene3D" id="2.110.10.10">
    <property type="entry name" value="Hemopexin-like domain"/>
    <property type="match status" value="2"/>
</dbReference>
<dbReference type="EMBL" id="CAXITT010000028">
    <property type="protein sequence ID" value="CAL1528197.1"/>
    <property type="molecule type" value="Genomic_DNA"/>
</dbReference>
<keyword evidence="3 8" id="KW-0479">Metal-binding</keyword>
<dbReference type="InterPro" id="IPR033739">
    <property type="entry name" value="M10A_MMP"/>
</dbReference>
<name>A0AAV2H484_LYMST</name>
<evidence type="ECO:0000259" key="12">
    <source>
        <dbReference type="SMART" id="SM00235"/>
    </source>
</evidence>
<evidence type="ECO:0000313" key="13">
    <source>
        <dbReference type="EMBL" id="CAL1528197.1"/>
    </source>
</evidence>
<feature type="binding site" evidence="8">
    <location>
        <position position="519"/>
    </location>
    <ligand>
        <name>Ca(2+)</name>
        <dbReference type="ChEBI" id="CHEBI:29108"/>
        <label>4</label>
    </ligand>
</feature>
<keyword evidence="11" id="KW-0732">Signal</keyword>
<feature type="compositionally biased region" description="Basic and acidic residues" evidence="10">
    <location>
        <begin position="148"/>
        <end position="164"/>
    </location>
</feature>
<dbReference type="SUPFAM" id="SSF55486">
    <property type="entry name" value="Metalloproteases ('zincins'), catalytic domain"/>
    <property type="match status" value="1"/>
</dbReference>
<evidence type="ECO:0000256" key="1">
    <source>
        <dbReference type="ARBA" id="ARBA00010370"/>
    </source>
</evidence>
<gene>
    <name evidence="13" type="ORF">GSLYS_00002367001</name>
</gene>
<feature type="binding site" evidence="8">
    <location>
        <position position="379"/>
    </location>
    <ligand>
        <name>Ca(2+)</name>
        <dbReference type="ChEBI" id="CHEBI:29108"/>
        <label>3</label>
    </ligand>
</feature>
<evidence type="ECO:0000256" key="8">
    <source>
        <dbReference type="PIRSR" id="PIRSR621190-2"/>
    </source>
</evidence>
<proteinExistence type="inferred from homology"/>
<dbReference type="InterPro" id="IPR024079">
    <property type="entry name" value="MetalloPept_cat_dom_sf"/>
</dbReference>
<dbReference type="SUPFAM" id="SSF47090">
    <property type="entry name" value="PGBD-like"/>
    <property type="match status" value="1"/>
</dbReference>
<feature type="binding site" evidence="8">
    <location>
        <position position="410"/>
    </location>
    <ligand>
        <name>Zn(2+)</name>
        <dbReference type="ChEBI" id="CHEBI:29105"/>
        <label>2</label>
        <note>catalytic</note>
    </ligand>
</feature>
<dbReference type="PANTHER" id="PTHR10201">
    <property type="entry name" value="MATRIX METALLOPROTEINASE"/>
    <property type="match status" value="1"/>
</dbReference>
<dbReference type="GO" id="GO:0004222">
    <property type="term" value="F:metalloendopeptidase activity"/>
    <property type="evidence" value="ECO:0007669"/>
    <property type="project" value="InterPro"/>
</dbReference>
<dbReference type="CDD" id="cd04278">
    <property type="entry name" value="ZnMc_MMP"/>
    <property type="match status" value="1"/>
</dbReference>
<organism evidence="13 14">
    <name type="scientific">Lymnaea stagnalis</name>
    <name type="common">Great pond snail</name>
    <name type="synonym">Helix stagnalis</name>
    <dbReference type="NCBI Taxonomy" id="6523"/>
    <lineage>
        <taxon>Eukaryota</taxon>
        <taxon>Metazoa</taxon>
        <taxon>Spiralia</taxon>
        <taxon>Lophotrochozoa</taxon>
        <taxon>Mollusca</taxon>
        <taxon>Gastropoda</taxon>
        <taxon>Heterobranchia</taxon>
        <taxon>Euthyneura</taxon>
        <taxon>Panpulmonata</taxon>
        <taxon>Hygrophila</taxon>
        <taxon>Lymnaeoidea</taxon>
        <taxon>Lymnaeidae</taxon>
        <taxon>Lymnaea</taxon>
    </lineage>
</organism>
<dbReference type="SMART" id="SM00235">
    <property type="entry name" value="ZnMc"/>
    <property type="match status" value="1"/>
</dbReference>
<feature type="binding site" evidence="8">
    <location>
        <position position="361"/>
    </location>
    <ligand>
        <name>Ca(2+)</name>
        <dbReference type="ChEBI" id="CHEBI:29108"/>
        <label>3</label>
    </ligand>
</feature>
<evidence type="ECO:0000256" key="3">
    <source>
        <dbReference type="ARBA" id="ARBA00022723"/>
    </source>
</evidence>
<dbReference type="GO" id="GO:0030198">
    <property type="term" value="P:extracellular matrix organization"/>
    <property type="evidence" value="ECO:0007669"/>
    <property type="project" value="TreeGrafter"/>
</dbReference>
<dbReference type="AlphaFoldDB" id="A0AAV2H484"/>
<feature type="binding site" evidence="8">
    <location>
        <position position="362"/>
    </location>
    <ligand>
        <name>Ca(2+)</name>
        <dbReference type="ChEBI" id="CHEBI:29108"/>
        <label>3</label>
    </ligand>
</feature>
<feature type="binding site" evidence="8">
    <location>
        <position position="369"/>
    </location>
    <ligand>
        <name>Zn(2+)</name>
        <dbReference type="ChEBI" id="CHEBI:29105"/>
        <label>1</label>
    </ligand>
</feature>
<feature type="domain" description="Peptidase metallopeptidase" evidence="12">
    <location>
        <begin position="285"/>
        <end position="453"/>
    </location>
</feature>
<feature type="binding site" evidence="8">
    <location>
        <position position="639"/>
    </location>
    <ligand>
        <name>Ca(2+)</name>
        <dbReference type="ChEBI" id="CHEBI:29108"/>
        <label>4</label>
    </ligand>
</feature>
<evidence type="ECO:0000256" key="10">
    <source>
        <dbReference type="SAM" id="MobiDB-lite"/>
    </source>
</evidence>
<accession>A0AAV2H484</accession>
<comment type="cofactor">
    <cofactor evidence="8">
        <name>Zn(2+)</name>
        <dbReference type="ChEBI" id="CHEBI:29105"/>
    </cofactor>
    <text evidence="8">Binds 2 Zn(2+) ions per subunit.</text>
</comment>
<sequence>MLWLRTVLVGLVHTLPLLLVVVGEPFYQRRDHLDQSKYLTISNENVVKDRTDAEFLLSKYGYLRCHVTRRKRESIDRQHRGVSPQHKGVSSHGTNLLDFGVLEEGGGNICDETEIQKAILNYQQTYNLPETGELDEKTKSLMSTSRCGNKDSEKEQEKAVEASRRSPGAGDIVLAQPAAARATKSSSTDDGEDNRTNHVKTHRLWKRSAKAGTSQLYRVLSREKPRARTLASHRKHLEEYIQKLRVQARGQNRLLHKYTPTERRKRSVHVWAPNSLPLGKYRGDQGELFNKEVVRWRLLTTGFSTRIPVVDQRATIDLAFRMWSEVIPLRFVEDTSSDIHSVDIEIAFGKGSHQNCEHDFDGNGGEIAHSWNAGNMHFDDEENFKSIRSSRSNSHDGIYLLRVAVHEIGHVLGLSHTNKSYSIMYAIYHAEELTPEFELNMDDRHDIQNIYGKFKCVCKGTFDTAFDWVRRRADNHLIYNTYFFRENHYWLYENHYNRTRYGDPLYIARAWDGVPDNLDGYVHVMLFNGIDTVDDAYFFKGEHYYKYDSEKDRVVEGWPRLIKEDFGPKPGETEGIPDNIDSVFFDTRDKNLYFFKNDEVYVYNPIATDSEKGCCVRKRKIVEEFPPAEGHDPLPSNIDVVYYSYRDKMMYFFKGDHLWRNKLFEPRQRRTVNSVEYMGPWYQKWVDICDVAVMNKH</sequence>
<dbReference type="InterPro" id="IPR001818">
    <property type="entry name" value="Pept_M10_metallopeptidase"/>
</dbReference>
<feature type="binding site" evidence="8">
    <location>
        <position position="382"/>
    </location>
    <ligand>
        <name>Ca(2+)</name>
        <dbReference type="ChEBI" id="CHEBI:29108"/>
        <label>3</label>
    </ligand>
</feature>
<comment type="caution">
    <text evidence="13">The sequence shown here is derived from an EMBL/GenBank/DDBJ whole genome shotgun (WGS) entry which is preliminary data.</text>
</comment>
<dbReference type="GO" id="GO:0008270">
    <property type="term" value="F:zinc ion binding"/>
    <property type="evidence" value="ECO:0007669"/>
    <property type="project" value="InterPro"/>
</dbReference>
<dbReference type="InterPro" id="IPR018487">
    <property type="entry name" value="Hemopexin-like_repeat"/>
</dbReference>
<dbReference type="InterPro" id="IPR036375">
    <property type="entry name" value="Hemopexin-like_dom_sf"/>
</dbReference>
<feature type="binding site" evidence="8">
    <location>
        <position position="353"/>
    </location>
    <ligand>
        <name>Zn(2+)</name>
        <dbReference type="ChEBI" id="CHEBI:29105"/>
        <label>1</label>
    </ligand>
</feature>
<evidence type="ECO:0000256" key="4">
    <source>
        <dbReference type="ARBA" id="ARBA00022801"/>
    </source>
</evidence>
<evidence type="ECO:0000256" key="2">
    <source>
        <dbReference type="ARBA" id="ARBA00022670"/>
    </source>
</evidence>
<keyword evidence="2" id="KW-0645">Protease</keyword>
<keyword evidence="4" id="KW-0378">Hydrolase</keyword>
<dbReference type="PRINTS" id="PR00138">
    <property type="entry name" value="MATRIXIN"/>
</dbReference>
<dbReference type="PANTHER" id="PTHR10201:SF323">
    <property type="entry name" value="MATRIX METALLOPROTEINASE-21"/>
    <property type="match status" value="1"/>
</dbReference>
<feature type="signal peptide" evidence="11">
    <location>
        <begin position="1"/>
        <end position="23"/>
    </location>
</feature>
<dbReference type="GO" id="GO:0006508">
    <property type="term" value="P:proteolysis"/>
    <property type="evidence" value="ECO:0007669"/>
    <property type="project" value="UniProtKB-KW"/>
</dbReference>
<dbReference type="Pfam" id="PF00045">
    <property type="entry name" value="Hemopexin"/>
    <property type="match status" value="1"/>
</dbReference>
<dbReference type="Pfam" id="PF00413">
    <property type="entry name" value="Peptidase_M10"/>
    <property type="match status" value="1"/>
</dbReference>
<evidence type="ECO:0000256" key="7">
    <source>
        <dbReference type="PIRSR" id="PIRSR621190-1"/>
    </source>
</evidence>
<dbReference type="InterPro" id="IPR006026">
    <property type="entry name" value="Peptidase_Metallo"/>
</dbReference>
<feature type="binding site" evidence="8">
    <location>
        <position position="416"/>
    </location>
    <ligand>
        <name>Zn(2+)</name>
        <dbReference type="ChEBI" id="CHEBI:29105"/>
        <label>2</label>
        <note>catalytic</note>
    </ligand>
</feature>
<keyword evidence="8" id="KW-0106">Calcium</keyword>
<feature type="active site" evidence="7">
    <location>
        <position position="407"/>
    </location>
</feature>
<keyword evidence="5 8" id="KW-0862">Zinc</keyword>
<dbReference type="InterPro" id="IPR021190">
    <property type="entry name" value="Pept_M10A"/>
</dbReference>
<dbReference type="InterPro" id="IPR036365">
    <property type="entry name" value="PGBD-like_sf"/>
</dbReference>
<feature type="binding site" evidence="8">
    <location>
        <position position="424"/>
    </location>
    <ligand>
        <name>Zn(2+)</name>
        <dbReference type="ChEBI" id="CHEBI:29105"/>
        <label>2</label>
        <note>catalytic</note>
    </ligand>
</feature>
<feature type="binding site" evidence="8">
    <location>
        <position position="377"/>
    </location>
    <ligand>
        <name>Zn(2+)</name>
        <dbReference type="ChEBI" id="CHEBI:29105"/>
        <label>1</label>
    </ligand>
</feature>
<evidence type="ECO:0000256" key="9">
    <source>
        <dbReference type="PROSITE-ProRule" id="PRU01011"/>
    </source>
</evidence>
<feature type="binding site" evidence="8">
    <location>
        <position position="343"/>
    </location>
    <ligand>
        <name>Ca(2+)</name>
        <dbReference type="ChEBI" id="CHEBI:29108"/>
        <label>2</label>
    </ligand>
</feature>
<comment type="similarity">
    <text evidence="1">Belongs to the peptidase M10A family.</text>
</comment>